<evidence type="ECO:0000256" key="3">
    <source>
        <dbReference type="ARBA" id="ARBA00022679"/>
    </source>
</evidence>
<dbReference type="InterPro" id="IPR004399">
    <property type="entry name" value="HMP/HMP-P_kinase_dom"/>
</dbReference>
<dbReference type="NCBIfam" id="TIGR00097">
    <property type="entry name" value="HMP-P_kinase"/>
    <property type="match status" value="1"/>
</dbReference>
<evidence type="ECO:0000313" key="9">
    <source>
        <dbReference type="Proteomes" id="UP000238701"/>
    </source>
</evidence>
<keyword evidence="4" id="KW-0547">Nucleotide-binding</keyword>
<dbReference type="FunFam" id="3.40.1190.20:FF:000003">
    <property type="entry name" value="Phosphomethylpyrimidine kinase ThiD"/>
    <property type="match status" value="1"/>
</dbReference>
<dbReference type="OrthoDB" id="9810880at2"/>
<dbReference type="GO" id="GO:0005524">
    <property type="term" value="F:ATP binding"/>
    <property type="evidence" value="ECO:0007669"/>
    <property type="project" value="UniProtKB-KW"/>
</dbReference>
<dbReference type="PANTHER" id="PTHR20858">
    <property type="entry name" value="PHOSPHOMETHYLPYRIMIDINE KINASE"/>
    <property type="match status" value="1"/>
</dbReference>
<dbReference type="GO" id="GO:0005829">
    <property type="term" value="C:cytosol"/>
    <property type="evidence" value="ECO:0007669"/>
    <property type="project" value="TreeGrafter"/>
</dbReference>
<evidence type="ECO:0000256" key="1">
    <source>
        <dbReference type="ARBA" id="ARBA00004948"/>
    </source>
</evidence>
<accession>A0A2U3KE37</accession>
<dbReference type="InterPro" id="IPR013749">
    <property type="entry name" value="PM/HMP-P_kinase-1"/>
</dbReference>
<name>A0A2U3KE37_9BACT</name>
<dbReference type="CDD" id="cd01169">
    <property type="entry name" value="HMPP_kinase"/>
    <property type="match status" value="1"/>
</dbReference>
<dbReference type="GO" id="GO:0008972">
    <property type="term" value="F:phosphomethylpyrimidine kinase activity"/>
    <property type="evidence" value="ECO:0007669"/>
    <property type="project" value="InterPro"/>
</dbReference>
<dbReference type="InterPro" id="IPR029056">
    <property type="entry name" value="Ribokinase-like"/>
</dbReference>
<keyword evidence="6" id="KW-0067">ATP-binding</keyword>
<comment type="pathway">
    <text evidence="1">Cofactor biosynthesis; thiamine diphosphate biosynthesis.</text>
</comment>
<dbReference type="Gene3D" id="3.40.1190.20">
    <property type="match status" value="1"/>
</dbReference>
<keyword evidence="3 8" id="KW-0808">Transferase</keyword>
<organism evidence="8 9">
    <name type="scientific">Candidatus Sulfotelmatobacter kueseliae</name>
    <dbReference type="NCBI Taxonomy" id="2042962"/>
    <lineage>
        <taxon>Bacteria</taxon>
        <taxon>Pseudomonadati</taxon>
        <taxon>Acidobacteriota</taxon>
        <taxon>Terriglobia</taxon>
        <taxon>Terriglobales</taxon>
        <taxon>Candidatus Korobacteraceae</taxon>
        <taxon>Candidatus Sulfotelmatobacter</taxon>
    </lineage>
</organism>
<dbReference type="Pfam" id="PF08543">
    <property type="entry name" value="Phos_pyr_kin"/>
    <property type="match status" value="1"/>
</dbReference>
<dbReference type="SUPFAM" id="SSF53613">
    <property type="entry name" value="Ribokinase-like"/>
    <property type="match status" value="1"/>
</dbReference>
<dbReference type="GO" id="GO:0009228">
    <property type="term" value="P:thiamine biosynthetic process"/>
    <property type="evidence" value="ECO:0007669"/>
    <property type="project" value="InterPro"/>
</dbReference>
<sequence>MAEKPPVVLTIAGFDPSSGAGVTADIKTIAAHACYGVACITAMTVQSTSGVRRVEPVDPGLLTDSLEELAADLDIAAVHIGMLGSGKIVKALTDFLLEKPAREPGSRPADRPGKRLRNIVLDPILKSSSGTDLLDAAGTRLMIERLIPLADVITPNLDEAAVLTGMKVSELDEMKAAAAKLHEMGAPAVVITGGHLEKAIDLLSFTTKKGIEQEVFKAERQRSNSTHGTGCAFATAMACHLALDRGLAEAALLAKTYVTAAISYGHPLGHGIGPVHHLYRMSQQRRAAGTGGES</sequence>
<gene>
    <name evidence="8" type="ORF">SBA1_190038</name>
</gene>
<evidence type="ECO:0000256" key="2">
    <source>
        <dbReference type="ARBA" id="ARBA00012135"/>
    </source>
</evidence>
<dbReference type="EC" id="2.7.1.49" evidence="2"/>
<dbReference type="GO" id="GO:0008902">
    <property type="term" value="F:hydroxymethylpyrimidine kinase activity"/>
    <property type="evidence" value="ECO:0007669"/>
    <property type="project" value="UniProtKB-EC"/>
</dbReference>
<dbReference type="AlphaFoldDB" id="A0A2U3KE37"/>
<evidence type="ECO:0000256" key="6">
    <source>
        <dbReference type="ARBA" id="ARBA00022840"/>
    </source>
</evidence>
<dbReference type="Proteomes" id="UP000238701">
    <property type="component" value="Unassembled WGS sequence"/>
</dbReference>
<evidence type="ECO:0000256" key="4">
    <source>
        <dbReference type="ARBA" id="ARBA00022741"/>
    </source>
</evidence>
<feature type="domain" description="Pyridoxamine kinase/Phosphomethylpyrimidine kinase" evidence="7">
    <location>
        <begin position="15"/>
        <end position="276"/>
    </location>
</feature>
<evidence type="ECO:0000313" key="8">
    <source>
        <dbReference type="EMBL" id="SPF37906.1"/>
    </source>
</evidence>
<protein>
    <recommendedName>
        <fullName evidence="2">hydroxymethylpyrimidine kinase</fullName>
        <ecNumber evidence="2">2.7.1.49</ecNumber>
    </recommendedName>
</protein>
<dbReference type="EMBL" id="OMOD01000101">
    <property type="protein sequence ID" value="SPF37906.1"/>
    <property type="molecule type" value="Genomic_DNA"/>
</dbReference>
<evidence type="ECO:0000259" key="7">
    <source>
        <dbReference type="Pfam" id="PF08543"/>
    </source>
</evidence>
<keyword evidence="5 8" id="KW-0418">Kinase</keyword>
<evidence type="ECO:0000256" key="5">
    <source>
        <dbReference type="ARBA" id="ARBA00022777"/>
    </source>
</evidence>
<reference evidence="9" key="1">
    <citation type="submission" date="2018-02" db="EMBL/GenBank/DDBJ databases">
        <authorList>
            <person name="Hausmann B."/>
        </authorList>
    </citation>
    <scope>NUCLEOTIDE SEQUENCE [LARGE SCALE GENOMIC DNA]</scope>
    <source>
        <strain evidence="9">Peat soil MAG SbA1</strain>
    </source>
</reference>
<dbReference type="PANTHER" id="PTHR20858:SF17">
    <property type="entry name" value="HYDROXYMETHYLPYRIMIDINE_PHOSPHOMETHYLPYRIMIDINE KINASE THI20-RELATED"/>
    <property type="match status" value="1"/>
</dbReference>
<proteinExistence type="predicted"/>